<evidence type="ECO:0000313" key="9">
    <source>
        <dbReference type="EMBL" id="KAJ8475023.1"/>
    </source>
</evidence>
<dbReference type="Pfam" id="PF13932">
    <property type="entry name" value="SAM_GIDA_C"/>
    <property type="match status" value="1"/>
</dbReference>
<dbReference type="InterPro" id="IPR036188">
    <property type="entry name" value="FAD/NAD-bd_sf"/>
</dbReference>
<keyword evidence="3" id="KW-0285">Flavoprotein</keyword>
<dbReference type="Pfam" id="PF21680">
    <property type="entry name" value="GIDA_C_1st"/>
    <property type="match status" value="1"/>
</dbReference>
<comment type="caution">
    <text evidence="9">The sequence shown here is derived from an EMBL/GenBank/DDBJ whole genome shotgun (WGS) entry which is preliminary data.</text>
</comment>
<dbReference type="InterPro" id="IPR047001">
    <property type="entry name" value="MnmG_C_subdom"/>
</dbReference>
<evidence type="ECO:0000256" key="6">
    <source>
        <dbReference type="ARBA" id="ARBA00054993"/>
    </source>
</evidence>
<evidence type="ECO:0000256" key="4">
    <source>
        <dbReference type="ARBA" id="ARBA00022694"/>
    </source>
</evidence>
<dbReference type="FunFam" id="3.50.50.60:FF:000145">
    <property type="entry name" value="tRNA uridine 5-carboxymethylaminomethyl modification enzyme"/>
    <property type="match status" value="1"/>
</dbReference>
<dbReference type="NCBIfam" id="TIGR00136">
    <property type="entry name" value="mnmG_gidA"/>
    <property type="match status" value="1"/>
</dbReference>
<keyword evidence="4" id="KW-0819">tRNA processing</keyword>
<dbReference type="Gene3D" id="3.50.50.60">
    <property type="entry name" value="FAD/NAD(P)-binding domain"/>
    <property type="match status" value="2"/>
</dbReference>
<comment type="similarity">
    <text evidence="2">Belongs to the MnmG family.</text>
</comment>
<organism evidence="9 10">
    <name type="scientific">Trametes cubensis</name>
    <dbReference type="NCBI Taxonomy" id="1111947"/>
    <lineage>
        <taxon>Eukaryota</taxon>
        <taxon>Fungi</taxon>
        <taxon>Dikarya</taxon>
        <taxon>Basidiomycota</taxon>
        <taxon>Agaricomycotina</taxon>
        <taxon>Agaricomycetes</taxon>
        <taxon>Polyporales</taxon>
        <taxon>Polyporaceae</taxon>
        <taxon>Trametes</taxon>
    </lineage>
</organism>
<dbReference type="GO" id="GO:0070899">
    <property type="term" value="P:mitochondrial tRNA wobble uridine modification"/>
    <property type="evidence" value="ECO:0007669"/>
    <property type="project" value="UniProtKB-ARBA"/>
</dbReference>
<dbReference type="Gene3D" id="1.10.150.570">
    <property type="entry name" value="GidA associated domain, C-terminal subdomain"/>
    <property type="match status" value="1"/>
</dbReference>
<dbReference type="GO" id="GO:0005739">
    <property type="term" value="C:mitochondrion"/>
    <property type="evidence" value="ECO:0007669"/>
    <property type="project" value="GOC"/>
</dbReference>
<evidence type="ECO:0000256" key="7">
    <source>
        <dbReference type="SAM" id="MobiDB-lite"/>
    </source>
</evidence>
<dbReference type="AlphaFoldDB" id="A0AAD7TTH5"/>
<dbReference type="InterPro" id="IPR026904">
    <property type="entry name" value="MnmG_C"/>
</dbReference>
<dbReference type="PROSITE" id="PS01281">
    <property type="entry name" value="GIDA_2"/>
    <property type="match status" value="1"/>
</dbReference>
<dbReference type="Pfam" id="PF01134">
    <property type="entry name" value="GIDA"/>
    <property type="match status" value="1"/>
</dbReference>
<reference evidence="9" key="1">
    <citation type="submission" date="2022-11" db="EMBL/GenBank/DDBJ databases">
        <title>Genome Sequence of Cubamyces cubensis.</title>
        <authorList>
            <person name="Buettner E."/>
        </authorList>
    </citation>
    <scope>NUCLEOTIDE SEQUENCE</scope>
    <source>
        <strain evidence="9">MPL-01</strain>
    </source>
</reference>
<dbReference type="PROSITE" id="PS01280">
    <property type="entry name" value="GIDA_1"/>
    <property type="match status" value="1"/>
</dbReference>
<dbReference type="GO" id="GO:0030488">
    <property type="term" value="P:tRNA methylation"/>
    <property type="evidence" value="ECO:0007669"/>
    <property type="project" value="TreeGrafter"/>
</dbReference>
<dbReference type="SMART" id="SM01228">
    <property type="entry name" value="GIDA_assoc_3"/>
    <property type="match status" value="1"/>
</dbReference>
<keyword evidence="5" id="KW-0274">FAD</keyword>
<dbReference type="InterPro" id="IPR020595">
    <property type="entry name" value="MnmG-rel_CS"/>
</dbReference>
<dbReference type="Gene3D" id="3.80.10.10">
    <property type="entry name" value="Ribonuclease Inhibitor"/>
    <property type="match status" value="1"/>
</dbReference>
<dbReference type="HAMAP" id="MF_00129">
    <property type="entry name" value="MnmG_GidA"/>
    <property type="match status" value="1"/>
</dbReference>
<evidence type="ECO:0000313" key="10">
    <source>
        <dbReference type="Proteomes" id="UP001215151"/>
    </source>
</evidence>
<name>A0AAD7TTH5_9APHY</name>
<feature type="region of interest" description="Disordered" evidence="7">
    <location>
        <begin position="666"/>
        <end position="685"/>
    </location>
</feature>
<dbReference type="InterPro" id="IPR002218">
    <property type="entry name" value="MnmG-rel"/>
</dbReference>
<protein>
    <recommendedName>
        <fullName evidence="8">tRNA uridine 5-carboxymethylaminomethyl modification enzyme C-terminal subdomain domain-containing protein</fullName>
    </recommendedName>
</protein>
<evidence type="ECO:0000256" key="5">
    <source>
        <dbReference type="ARBA" id="ARBA00022827"/>
    </source>
</evidence>
<dbReference type="InterPro" id="IPR032675">
    <property type="entry name" value="LRR_dom_sf"/>
</dbReference>
<proteinExistence type="inferred from homology"/>
<feature type="domain" description="tRNA uridine 5-carboxymethylaminomethyl modification enzyme C-terminal subdomain" evidence="8">
    <location>
        <begin position="558"/>
        <end position="629"/>
    </location>
</feature>
<dbReference type="FunFam" id="1.10.150.570:FF:000001">
    <property type="entry name" value="tRNA uridine 5-carboxymethylaminomethyl modification enzyme MnmG"/>
    <property type="match status" value="1"/>
</dbReference>
<dbReference type="PANTHER" id="PTHR11806">
    <property type="entry name" value="GLUCOSE INHIBITED DIVISION PROTEIN A"/>
    <property type="match status" value="1"/>
</dbReference>
<comment type="function">
    <text evidence="6">Component of the MSS1-MTO1 complex that catalyzes the 5-carboxymethylaminomethyluridine (cmnm(5)U) modification at the 34th wobble position (U34) of mitochondrial tRNAs.</text>
</comment>
<evidence type="ECO:0000259" key="8">
    <source>
        <dbReference type="SMART" id="SM01228"/>
    </source>
</evidence>
<dbReference type="InterPro" id="IPR040131">
    <property type="entry name" value="MnmG_N"/>
</dbReference>
<dbReference type="SUPFAM" id="SSF52047">
    <property type="entry name" value="RNI-like"/>
    <property type="match status" value="1"/>
</dbReference>
<evidence type="ECO:0000256" key="3">
    <source>
        <dbReference type="ARBA" id="ARBA00022630"/>
    </source>
</evidence>
<dbReference type="InterPro" id="IPR004416">
    <property type="entry name" value="MnmG"/>
</dbReference>
<evidence type="ECO:0000256" key="1">
    <source>
        <dbReference type="ARBA" id="ARBA00001974"/>
    </source>
</evidence>
<dbReference type="PANTHER" id="PTHR11806:SF0">
    <property type="entry name" value="PROTEIN MTO1 HOMOLOG, MITOCHONDRIAL"/>
    <property type="match status" value="1"/>
</dbReference>
<dbReference type="SUPFAM" id="SSF51905">
    <property type="entry name" value="FAD/NAD(P)-binding domain"/>
    <property type="match status" value="1"/>
</dbReference>
<sequence length="1012" mass="111252">MLGCIKSSFKHSSRRYATLSSSAHPLAYDVCVIGGGHAGCEAAAGAARTGARTLLLTQNPNTIGELSCNPSMGGVGKGTLMREVDALDGLCARVTDAAGIQFHMLNRSRGAAVWSPRAQVDRKLYKKHMQDALSWYPNLDIHAGSVFDLVLGPSPLSPDCSRPEVRGVKLDSGEVITCSQVVICTGTFLSGEIHIGMKRFPAGRMGEAPSVGLSASLNAAGFRLGRLQTGTPARLAKDSIDFSSLEVQEGDKDPMPFSFMHDTVANAANQVACYKTTTTPATHDIIRANIDRCVHIQETKKGPRYCPSLEAKVMRFPQKSSHIVWLEPEGYDSDLIYPNGLSCSMPEDVQEILYRSVPGLENVKVVRPAYGVEYDHVDARELGPTLETKRIKGLFLAGQINGTTGYEEAAGQGVVAGINAGLAALHRPPLVISRADGFIGVMIDDLIVKGAEEPYRMFTSRSEYRMTLRSDNADLRLTEKGRALGAVSDARWNRFKSTRAEIARQWQRHGFDRKLDGAMRSAFEMLRHQNVAIEALTAVLPELKSVHPHILTRVQTDAVYRSHLRRQEADLRLFMEDETLALDPQLDYNTVQGLSSEVRERLSKVRPTSIGAAKRMEGMTPSSMIYLLRHARRTNAIKRGPELAEDTLEVAAFAALDVANGQLHGHASARSSHRMRSQDTRSPTDPCLPTAMDALPLELHAQIFEFACTDDGSTARSLFLVSRYVRDIAAPYLYQSLAIAGLEQMHELVARLDVTPPHLRRIRHLFLSDWTHTQTKDRVVGTSDEAQDRYEAERILALRILAFAASTVETLAVTVSCPFTGPPILGALFSSPMPRLTELSVHGFYPFPHTPRSMPRLERLHLSGNRNPHGLLQLGALDAACPTLTHIRVSGLVAAASFAEELRSAIIHREDDTNAHLSPLSASIPPALQCVAIEVRQLQSMVPRKTGVSRGMRLMHDKMLASLRELEGREEPTRYPRVIVTEKSEDSDMYSVLKQDWLDGLTTPLEPLTPCS</sequence>
<evidence type="ECO:0000256" key="2">
    <source>
        <dbReference type="ARBA" id="ARBA00007653"/>
    </source>
</evidence>
<dbReference type="GO" id="GO:0050660">
    <property type="term" value="F:flavin adenine dinucleotide binding"/>
    <property type="evidence" value="ECO:0007669"/>
    <property type="project" value="InterPro"/>
</dbReference>
<comment type="cofactor">
    <cofactor evidence="1">
        <name>FAD</name>
        <dbReference type="ChEBI" id="CHEBI:57692"/>
    </cofactor>
</comment>
<dbReference type="EMBL" id="JAPEVG010000171">
    <property type="protein sequence ID" value="KAJ8475023.1"/>
    <property type="molecule type" value="Genomic_DNA"/>
</dbReference>
<keyword evidence="10" id="KW-1185">Reference proteome</keyword>
<gene>
    <name evidence="9" type="ORF">ONZ51_g6838</name>
</gene>
<dbReference type="Proteomes" id="UP001215151">
    <property type="component" value="Unassembled WGS sequence"/>
</dbReference>
<accession>A0AAD7TTH5</accession>
<dbReference type="FunFam" id="3.50.50.60:FF:000002">
    <property type="entry name" value="tRNA uridine 5-carboxymethylaminomethyl modification enzyme MnmG"/>
    <property type="match status" value="1"/>
</dbReference>
<dbReference type="InterPro" id="IPR049312">
    <property type="entry name" value="GIDA_C_N"/>
</dbReference>
<dbReference type="InterPro" id="IPR044920">
    <property type="entry name" value="MnmG_C_subdom_sf"/>
</dbReference>